<accession>A0ABT6S2M0</accession>
<protein>
    <submittedName>
        <fullName evidence="2">TIGR04222 domain-containing membrane protein</fullName>
    </submittedName>
</protein>
<name>A0ABT6S2M0_9ACTN</name>
<dbReference type="NCBIfam" id="TIGR04222">
    <property type="entry name" value="near_uncomplex"/>
    <property type="match status" value="1"/>
</dbReference>
<keyword evidence="1" id="KW-1133">Transmembrane helix</keyword>
<keyword evidence="1" id="KW-0472">Membrane</keyword>
<keyword evidence="1" id="KW-0812">Transmembrane</keyword>
<gene>
    <name evidence="2" type="ORF">QIS96_00525</name>
</gene>
<dbReference type="InterPro" id="IPR026467">
    <property type="entry name" value="Ser/Gly_Cys_C_dom"/>
</dbReference>
<keyword evidence="3" id="KW-1185">Reference proteome</keyword>
<sequence>MFAFLMVLYYLGLGGSAVLLLVGVLKTRRAGAPASPYVSDPLEAAFLAGGPGRVADAVLTAMHADGRLALAGPGVVGVRQAVAHHPVEQAVLDTHATAPSGALHWLRIGVMRSPSVQAVGDVLAQRRLMVRPGEQRPYRRWAATQTVLSFLSFPLAALLTAVQFGLPNSPDHGAPLILAVLPVIGAGIGIGWRACR</sequence>
<reference evidence="2 3" key="1">
    <citation type="submission" date="2023-05" db="EMBL/GenBank/DDBJ databases">
        <title>Draft genome sequence of Streptomyces sp. B-S-A6 isolated from a cave soil in Thailand.</title>
        <authorList>
            <person name="Chamroensaksri N."/>
            <person name="Muangham S."/>
        </authorList>
    </citation>
    <scope>NUCLEOTIDE SEQUENCE [LARGE SCALE GENOMIC DNA]</scope>
    <source>
        <strain evidence="2 3">B-S-A6</strain>
    </source>
</reference>
<evidence type="ECO:0000313" key="3">
    <source>
        <dbReference type="Proteomes" id="UP001223978"/>
    </source>
</evidence>
<proteinExistence type="predicted"/>
<comment type="caution">
    <text evidence="2">The sequence shown here is derived from an EMBL/GenBank/DDBJ whole genome shotgun (WGS) entry which is preliminary data.</text>
</comment>
<dbReference type="Proteomes" id="UP001223978">
    <property type="component" value="Unassembled WGS sequence"/>
</dbReference>
<evidence type="ECO:0000313" key="2">
    <source>
        <dbReference type="EMBL" id="MDI3402322.1"/>
    </source>
</evidence>
<feature type="transmembrane region" description="Helical" evidence="1">
    <location>
        <begin position="6"/>
        <end position="25"/>
    </location>
</feature>
<dbReference type="EMBL" id="JASCIQ010000001">
    <property type="protein sequence ID" value="MDI3402322.1"/>
    <property type="molecule type" value="Genomic_DNA"/>
</dbReference>
<dbReference type="RefSeq" id="WP_282540284.1">
    <property type="nucleotide sequence ID" value="NZ_JASCIQ010000001.1"/>
</dbReference>
<feature type="transmembrane region" description="Helical" evidence="1">
    <location>
        <begin position="172"/>
        <end position="192"/>
    </location>
</feature>
<feature type="transmembrane region" description="Helical" evidence="1">
    <location>
        <begin position="146"/>
        <end position="166"/>
    </location>
</feature>
<evidence type="ECO:0000256" key="1">
    <source>
        <dbReference type="SAM" id="Phobius"/>
    </source>
</evidence>
<organism evidence="2 3">
    <name type="scientific">Streptomyces cavernicola</name>
    <dbReference type="NCBI Taxonomy" id="3043613"/>
    <lineage>
        <taxon>Bacteria</taxon>
        <taxon>Bacillati</taxon>
        <taxon>Actinomycetota</taxon>
        <taxon>Actinomycetes</taxon>
        <taxon>Kitasatosporales</taxon>
        <taxon>Streptomycetaceae</taxon>
        <taxon>Streptomyces</taxon>
    </lineage>
</organism>